<comment type="caution">
    <text evidence="1">The sequence shown here is derived from an EMBL/GenBank/DDBJ whole genome shotgun (WGS) entry which is preliminary data.</text>
</comment>
<gene>
    <name evidence="1" type="ORF">CPELLU_LOCUS18158</name>
</gene>
<accession>A0A9N9PAH1</accession>
<dbReference type="EMBL" id="CAJVQA010034604">
    <property type="protein sequence ID" value="CAG8806003.1"/>
    <property type="molecule type" value="Genomic_DNA"/>
</dbReference>
<organism evidence="1 2">
    <name type="scientific">Cetraspora pellucida</name>
    <dbReference type="NCBI Taxonomy" id="1433469"/>
    <lineage>
        <taxon>Eukaryota</taxon>
        <taxon>Fungi</taxon>
        <taxon>Fungi incertae sedis</taxon>
        <taxon>Mucoromycota</taxon>
        <taxon>Glomeromycotina</taxon>
        <taxon>Glomeromycetes</taxon>
        <taxon>Diversisporales</taxon>
        <taxon>Gigasporaceae</taxon>
        <taxon>Cetraspora</taxon>
    </lineage>
</organism>
<protein>
    <submittedName>
        <fullName evidence="1">19789_t:CDS:1</fullName>
    </submittedName>
</protein>
<feature type="non-terminal residue" evidence="1">
    <location>
        <position position="1"/>
    </location>
</feature>
<evidence type="ECO:0000313" key="1">
    <source>
        <dbReference type="EMBL" id="CAG8806003.1"/>
    </source>
</evidence>
<dbReference type="AlphaFoldDB" id="A0A9N9PAH1"/>
<reference evidence="1" key="1">
    <citation type="submission" date="2021-06" db="EMBL/GenBank/DDBJ databases">
        <authorList>
            <person name="Kallberg Y."/>
            <person name="Tangrot J."/>
            <person name="Rosling A."/>
        </authorList>
    </citation>
    <scope>NUCLEOTIDE SEQUENCE</scope>
    <source>
        <strain evidence="1">FL966</strain>
    </source>
</reference>
<evidence type="ECO:0000313" key="2">
    <source>
        <dbReference type="Proteomes" id="UP000789759"/>
    </source>
</evidence>
<sequence length="56" mass="6282">EVSAEIIQRCLFCTKIVSSYDENRISVIFPIAVESIDGVEENLPLKSNDQQVAKEL</sequence>
<name>A0A9N9PAH1_9GLOM</name>
<dbReference type="Proteomes" id="UP000789759">
    <property type="component" value="Unassembled WGS sequence"/>
</dbReference>
<proteinExistence type="predicted"/>
<keyword evidence="2" id="KW-1185">Reference proteome</keyword>